<dbReference type="PaxDb" id="8355-A0A1L8G819"/>
<dbReference type="Bgee" id="108716675">
    <property type="expression patterns" value="Expressed in internal ear and 13 other cell types or tissues"/>
</dbReference>
<gene>
    <name evidence="5" type="primary">c5h1orf198.L</name>
    <name evidence="4" type="synonym">LOC108716675</name>
</gene>
<dbReference type="AGR" id="Xenbase:XB-GENE-17334139"/>
<feature type="region of interest" description="Disordered" evidence="1">
    <location>
        <begin position="109"/>
        <end position="173"/>
    </location>
</feature>
<dbReference type="InterPro" id="IPR031600">
    <property type="entry name" value="DUF4706"/>
</dbReference>
<evidence type="ECO:0000313" key="5">
    <source>
        <dbReference type="Xenbase" id="XB-GENE-17334139"/>
    </source>
</evidence>
<protein>
    <submittedName>
        <fullName evidence="4">Uncharacterized protein C1orf198</fullName>
    </submittedName>
</protein>
<name>A0A1L8G819_XENLA</name>
<dbReference type="KEGG" id="xla:108716675"/>
<evidence type="ECO:0000259" key="2">
    <source>
        <dbReference type="Pfam" id="PF15797"/>
    </source>
</evidence>
<dbReference type="AlphaFoldDB" id="A0A1L8G819"/>
<dbReference type="PANTHER" id="PTHR34394">
    <property type="entry name" value="SIMILAR TO RIKEN CDNA 2310022B05"/>
    <property type="match status" value="1"/>
</dbReference>
<feature type="compositionally biased region" description="Low complexity" evidence="1">
    <location>
        <begin position="125"/>
        <end position="140"/>
    </location>
</feature>
<dbReference type="RefSeq" id="XP_018118484.1">
    <property type="nucleotide sequence ID" value="XM_018262995.2"/>
</dbReference>
<keyword evidence="3" id="KW-1185">Reference proteome</keyword>
<feature type="region of interest" description="Disordered" evidence="1">
    <location>
        <begin position="227"/>
        <end position="284"/>
    </location>
</feature>
<accession>A0A1L8G819</accession>
<dbReference type="PANTHER" id="PTHR34394:SF2">
    <property type="entry name" value="CHROMOSOME 1 OPEN READING FRAME 198"/>
    <property type="match status" value="1"/>
</dbReference>
<feature type="domain" description="DUF4706" evidence="2">
    <location>
        <begin position="31"/>
        <end position="71"/>
    </location>
</feature>
<dbReference type="Xenbase" id="XB-GENE-17334139">
    <property type="gene designation" value="c5h1orf198.L"/>
</dbReference>
<sequence>MASMAAAIAAARTACTSGNPTLDEKERNRFAYFSSLNSMAKKIMQDKERTRQRYGPEGERVVQPRERDVVATNTHNRYALRRGVGGCHHCQGVSCCPILRTPTELKLGHSVEEEEKSQSLSGQDSPSKPKQTGPKQPQKTAEQNTQLTERPHENQIAKSTGKSMRTHEESAFRKMSLECSGNEVLQSQLSLINPGQIKPLEKGETPIPNYNIKGSFQKEKYFVKESEKPQVVTKQPKTTDHILTSFSQENDKPRPSQSTGSSKDAILLTQPETQVLSDANKEPDIDDYFSAEPQVFSQISTSNVILKTGFDFLDNW</sequence>
<dbReference type="Proteomes" id="UP000186698">
    <property type="component" value="Chromosome 5L"/>
</dbReference>
<evidence type="ECO:0000313" key="3">
    <source>
        <dbReference type="Proteomes" id="UP000186698"/>
    </source>
</evidence>
<dbReference type="STRING" id="8355.A0A1L8G819"/>
<dbReference type="OrthoDB" id="5984457at2759"/>
<evidence type="ECO:0000256" key="1">
    <source>
        <dbReference type="SAM" id="MobiDB-lite"/>
    </source>
</evidence>
<evidence type="ECO:0000313" key="4">
    <source>
        <dbReference type="RefSeq" id="XP_018118484.1"/>
    </source>
</evidence>
<dbReference type="GeneID" id="108716675"/>
<feature type="compositionally biased region" description="Polar residues" evidence="1">
    <location>
        <begin position="232"/>
        <end position="248"/>
    </location>
</feature>
<dbReference type="OMA" id="CQGVSCC"/>
<dbReference type="Pfam" id="PF15797">
    <property type="entry name" value="DUF4706"/>
    <property type="match status" value="1"/>
</dbReference>
<organism evidence="3 4">
    <name type="scientific">Xenopus laevis</name>
    <name type="common">African clawed frog</name>
    <dbReference type="NCBI Taxonomy" id="8355"/>
    <lineage>
        <taxon>Eukaryota</taxon>
        <taxon>Metazoa</taxon>
        <taxon>Chordata</taxon>
        <taxon>Craniata</taxon>
        <taxon>Vertebrata</taxon>
        <taxon>Euteleostomi</taxon>
        <taxon>Amphibia</taxon>
        <taxon>Batrachia</taxon>
        <taxon>Anura</taxon>
        <taxon>Pipoidea</taxon>
        <taxon>Pipidae</taxon>
        <taxon>Xenopodinae</taxon>
        <taxon>Xenopus</taxon>
        <taxon>Xenopus</taxon>
    </lineage>
</organism>
<reference evidence="4" key="1">
    <citation type="submission" date="2025-08" db="UniProtKB">
        <authorList>
            <consortium name="RefSeq"/>
        </authorList>
    </citation>
    <scope>IDENTIFICATION</scope>
    <source>
        <strain evidence="4">J_2021</strain>
        <tissue evidence="4">Erythrocytes</tissue>
    </source>
</reference>
<proteinExistence type="predicted"/>
<dbReference type="CTD" id="108716675"/>